<gene>
    <name evidence="1" type="ORF">HZA61_13715</name>
</gene>
<dbReference type="AlphaFoldDB" id="A0A933SFV4"/>
<reference evidence="1" key="1">
    <citation type="submission" date="2020-07" db="EMBL/GenBank/DDBJ databases">
        <title>Huge and variable diversity of episymbiotic CPR bacteria and DPANN archaea in groundwater ecosystems.</title>
        <authorList>
            <person name="He C.Y."/>
            <person name="Keren R."/>
            <person name="Whittaker M."/>
            <person name="Farag I.F."/>
            <person name="Doudna J."/>
            <person name="Cate J.H.D."/>
            <person name="Banfield J.F."/>
        </authorList>
    </citation>
    <scope>NUCLEOTIDE SEQUENCE</scope>
    <source>
        <strain evidence="1">NC_groundwater_1813_Pr3_B-0.1um_71_17</strain>
    </source>
</reference>
<organism evidence="1 2">
    <name type="scientific">Eiseniibacteriota bacterium</name>
    <dbReference type="NCBI Taxonomy" id="2212470"/>
    <lineage>
        <taxon>Bacteria</taxon>
        <taxon>Candidatus Eiseniibacteriota</taxon>
    </lineage>
</organism>
<evidence type="ECO:0000313" key="1">
    <source>
        <dbReference type="EMBL" id="MBI5170540.1"/>
    </source>
</evidence>
<evidence type="ECO:0000313" key="2">
    <source>
        <dbReference type="Proteomes" id="UP000696931"/>
    </source>
</evidence>
<protein>
    <submittedName>
        <fullName evidence="1">Uncharacterized protein</fullName>
    </submittedName>
</protein>
<dbReference type="EMBL" id="JACRIW010000097">
    <property type="protein sequence ID" value="MBI5170540.1"/>
    <property type="molecule type" value="Genomic_DNA"/>
</dbReference>
<accession>A0A933SFV4</accession>
<proteinExistence type="predicted"/>
<name>A0A933SFV4_UNCEI</name>
<comment type="caution">
    <text evidence="1">The sequence shown here is derived from an EMBL/GenBank/DDBJ whole genome shotgun (WGS) entry which is preliminary data.</text>
</comment>
<dbReference type="Proteomes" id="UP000696931">
    <property type="component" value="Unassembled WGS sequence"/>
</dbReference>
<sequence length="163" mass="18568">MHLHHTYDLSFRPSRYGDGLALGERVTIARIAMYEEPNSVALEATLTAKGWRYAFTNPFGWRLAPGRERSRDPLSLGELIASLESARVADGEDAWLMSPICGGFNLLPGDPPLAVQREHLRRATQFPVPASPLYPRLREWYADQHDAWLDRHLIECMELREQA</sequence>